<dbReference type="InterPro" id="IPR008930">
    <property type="entry name" value="Terpenoid_cyclase/PrenylTrfase"/>
</dbReference>
<gene>
    <name evidence="7" type="ORF">QVD17_15241</name>
</gene>
<dbReference type="EMBL" id="JAUHHV010000004">
    <property type="protein sequence ID" value="KAK1426565.1"/>
    <property type="molecule type" value="Genomic_DNA"/>
</dbReference>
<keyword evidence="4" id="KW-0456">Lyase</keyword>
<feature type="domain" description="Terpene synthase metal-binding" evidence="6">
    <location>
        <begin position="321"/>
        <end position="492"/>
    </location>
</feature>
<protein>
    <submittedName>
        <fullName evidence="7">Uncharacterized protein</fullName>
    </submittedName>
</protein>
<dbReference type="SUPFAM" id="SSF48576">
    <property type="entry name" value="Terpenoid synthases"/>
    <property type="match status" value="1"/>
</dbReference>
<evidence type="ECO:0000313" key="8">
    <source>
        <dbReference type="Proteomes" id="UP001229421"/>
    </source>
</evidence>
<name>A0AAD8KVK7_TARER</name>
<dbReference type="Pfam" id="PF01397">
    <property type="entry name" value="Terpene_synth"/>
    <property type="match status" value="1"/>
</dbReference>
<accession>A0AAD8KVK7</accession>
<reference evidence="7" key="1">
    <citation type="journal article" date="2023" name="bioRxiv">
        <title>Improved chromosome-level genome assembly for marigold (Tagetes erecta).</title>
        <authorList>
            <person name="Jiang F."/>
            <person name="Yuan L."/>
            <person name="Wang S."/>
            <person name="Wang H."/>
            <person name="Xu D."/>
            <person name="Wang A."/>
            <person name="Fan W."/>
        </authorList>
    </citation>
    <scope>NUCLEOTIDE SEQUENCE</scope>
    <source>
        <strain evidence="7">WSJ</strain>
        <tissue evidence="7">Leaf</tissue>
    </source>
</reference>
<dbReference type="InterPro" id="IPR001906">
    <property type="entry name" value="Terpene_synth_N"/>
</dbReference>
<dbReference type="InterPro" id="IPR005630">
    <property type="entry name" value="Terpene_synthase_metal-bd"/>
</dbReference>
<feature type="domain" description="Terpene synthase N-terminal" evidence="5">
    <location>
        <begin position="93"/>
        <end position="239"/>
    </location>
</feature>
<comment type="cofactor">
    <cofactor evidence="1">
        <name>Mg(2+)</name>
        <dbReference type="ChEBI" id="CHEBI:18420"/>
    </cofactor>
</comment>
<dbReference type="AlphaFoldDB" id="A0AAD8KVK7"/>
<evidence type="ECO:0000259" key="6">
    <source>
        <dbReference type="Pfam" id="PF03936"/>
    </source>
</evidence>
<dbReference type="PANTHER" id="PTHR31225:SF0">
    <property type="entry name" value="S-(+)-LINALOOL SYNTHASE, CHLOROPLASTIC"/>
    <property type="match status" value="1"/>
</dbReference>
<dbReference type="PANTHER" id="PTHR31225">
    <property type="entry name" value="OS04G0344100 PROTEIN-RELATED"/>
    <property type="match status" value="1"/>
</dbReference>
<evidence type="ECO:0000313" key="7">
    <source>
        <dbReference type="EMBL" id="KAK1426565.1"/>
    </source>
</evidence>
<dbReference type="InterPro" id="IPR008949">
    <property type="entry name" value="Isoprenoid_synthase_dom_sf"/>
</dbReference>
<dbReference type="Proteomes" id="UP001229421">
    <property type="component" value="Unassembled WGS sequence"/>
</dbReference>
<dbReference type="Pfam" id="PF03936">
    <property type="entry name" value="Terpene_synth_C"/>
    <property type="match status" value="1"/>
</dbReference>
<evidence type="ECO:0000256" key="1">
    <source>
        <dbReference type="ARBA" id="ARBA00001946"/>
    </source>
</evidence>
<keyword evidence="2" id="KW-0479">Metal-binding</keyword>
<dbReference type="SUPFAM" id="SSF48239">
    <property type="entry name" value="Terpenoid cyclases/Protein prenyltransferases"/>
    <property type="match status" value="1"/>
</dbReference>
<dbReference type="Gene3D" id="1.50.10.130">
    <property type="entry name" value="Terpene synthase, N-terminal domain"/>
    <property type="match status" value="1"/>
</dbReference>
<evidence type="ECO:0000256" key="2">
    <source>
        <dbReference type="ARBA" id="ARBA00022723"/>
    </source>
</evidence>
<dbReference type="GO" id="GO:0016114">
    <property type="term" value="P:terpenoid biosynthetic process"/>
    <property type="evidence" value="ECO:0007669"/>
    <property type="project" value="InterPro"/>
</dbReference>
<proteinExistence type="predicted"/>
<dbReference type="GO" id="GO:0000287">
    <property type="term" value="F:magnesium ion binding"/>
    <property type="evidence" value="ECO:0007669"/>
    <property type="project" value="InterPro"/>
</dbReference>
<sequence>MSSSISTSVICTITSNSMAAQNSLWTFTHKTIPQLLKHVHHHTTLMHDHSRCIWSVSGSTLDHQLKWCSNLSKRNESLCKCMGSPQSRCMLEESDVKHAKLVEVVRELITKDISDVKFEDLFMVDALERLGLDYHYEDEINLILQQCYLQFVNKDFMEHRTLYEVSLCFRILRQNGFPVLADVFESYIRKDTKFMENVKYDIRGLMELYEASHLCIEGENILDEAAIFSSHMLQKTLSFLDDKEARMVRYTLENPHRRNFTWFNLLNSSKDTDDTILKELAQLNYTMAKSINKMEINEILRWCKDIGLEQDLNLARNQPLKWWDIKAIDQLPYYMKSSVKAVYDTTNEIASKVYEQHGFNPIKSLQQSWVTLCEAFLLEAKWFASRHIPKSDEYLKNGMVSSGVQVFLVHMFFLLGDGVCKENANLIDNNHGIVSSVSKILRLSDDLEPDQDDDIQDDHDGSYIKCLLMEHEHCSNEIVREHVKKMISDTWKHLNKECLSPNPFSKNFLKGSINLARLVPSMYSYKHKNSFDLIEQHIKSIL</sequence>
<evidence type="ECO:0000259" key="5">
    <source>
        <dbReference type="Pfam" id="PF01397"/>
    </source>
</evidence>
<evidence type="ECO:0000256" key="3">
    <source>
        <dbReference type="ARBA" id="ARBA00022842"/>
    </source>
</evidence>
<evidence type="ECO:0000256" key="4">
    <source>
        <dbReference type="ARBA" id="ARBA00023239"/>
    </source>
</evidence>
<dbReference type="Gene3D" id="1.10.600.10">
    <property type="entry name" value="Farnesyl Diphosphate Synthase"/>
    <property type="match status" value="2"/>
</dbReference>
<keyword evidence="8" id="KW-1185">Reference proteome</keyword>
<organism evidence="7 8">
    <name type="scientific">Tagetes erecta</name>
    <name type="common">African marigold</name>
    <dbReference type="NCBI Taxonomy" id="13708"/>
    <lineage>
        <taxon>Eukaryota</taxon>
        <taxon>Viridiplantae</taxon>
        <taxon>Streptophyta</taxon>
        <taxon>Embryophyta</taxon>
        <taxon>Tracheophyta</taxon>
        <taxon>Spermatophyta</taxon>
        <taxon>Magnoliopsida</taxon>
        <taxon>eudicotyledons</taxon>
        <taxon>Gunneridae</taxon>
        <taxon>Pentapetalae</taxon>
        <taxon>asterids</taxon>
        <taxon>campanulids</taxon>
        <taxon>Asterales</taxon>
        <taxon>Asteraceae</taxon>
        <taxon>Asteroideae</taxon>
        <taxon>Heliantheae alliance</taxon>
        <taxon>Tageteae</taxon>
        <taxon>Tagetes</taxon>
    </lineage>
</organism>
<dbReference type="InterPro" id="IPR050148">
    <property type="entry name" value="Terpene_synthase-like"/>
</dbReference>
<keyword evidence="3" id="KW-0460">Magnesium</keyword>
<dbReference type="GO" id="GO:0010333">
    <property type="term" value="F:terpene synthase activity"/>
    <property type="evidence" value="ECO:0007669"/>
    <property type="project" value="InterPro"/>
</dbReference>
<dbReference type="InterPro" id="IPR036965">
    <property type="entry name" value="Terpene_synth_N_sf"/>
</dbReference>
<comment type="caution">
    <text evidence="7">The sequence shown here is derived from an EMBL/GenBank/DDBJ whole genome shotgun (WGS) entry which is preliminary data.</text>
</comment>